<name>A0A8T0K3U5_PHAAN</name>
<sequence length="313" mass="36861">MPEKNPPVLDKYDGSTDPDNHLRIFTNAMVFYTDSDPVMCRAFSLSLKDEALEWYNTLPPNTVDCFATVENLFKRQYASNRNQEVTPAELVNTKQEKKETLKAFMKRYMETARRVKEVSQSFIITTLPSCLKPGYFAEKLYARPPKTMEELQERIAEFIRMEDMRISQRKRQQETEASGGRKDGKRPFDNNGKSGEFSRTFKFNHYTPLNTPRAKVLEEALNAELLTLQTKPSPRYADERKRCHFHQNRGHTTEECITLKNEIERLVRAGHLRKYIQEARRSPERAYRKNERRRDYSRSPARHRERSVRGVIN</sequence>
<organism evidence="3 4">
    <name type="scientific">Phaseolus angularis</name>
    <name type="common">Azuki bean</name>
    <name type="synonym">Vigna angularis</name>
    <dbReference type="NCBI Taxonomy" id="3914"/>
    <lineage>
        <taxon>Eukaryota</taxon>
        <taxon>Viridiplantae</taxon>
        <taxon>Streptophyta</taxon>
        <taxon>Embryophyta</taxon>
        <taxon>Tracheophyta</taxon>
        <taxon>Spermatophyta</taxon>
        <taxon>Magnoliopsida</taxon>
        <taxon>eudicotyledons</taxon>
        <taxon>Gunneridae</taxon>
        <taxon>Pentapetalae</taxon>
        <taxon>rosids</taxon>
        <taxon>fabids</taxon>
        <taxon>Fabales</taxon>
        <taxon>Fabaceae</taxon>
        <taxon>Papilionoideae</taxon>
        <taxon>50 kb inversion clade</taxon>
        <taxon>NPAAA clade</taxon>
        <taxon>indigoferoid/millettioid clade</taxon>
        <taxon>Phaseoleae</taxon>
        <taxon>Vigna</taxon>
    </lineage>
</organism>
<proteinExistence type="predicted"/>
<feature type="compositionally biased region" description="Basic and acidic residues" evidence="1">
    <location>
        <begin position="166"/>
        <end position="188"/>
    </location>
</feature>
<dbReference type="Pfam" id="PF03732">
    <property type="entry name" value="Retrotrans_gag"/>
    <property type="match status" value="1"/>
</dbReference>
<feature type="region of interest" description="Disordered" evidence="1">
    <location>
        <begin position="280"/>
        <end position="313"/>
    </location>
</feature>
<dbReference type="AlphaFoldDB" id="A0A8T0K3U5"/>
<feature type="region of interest" description="Disordered" evidence="1">
    <location>
        <begin position="166"/>
        <end position="199"/>
    </location>
</feature>
<evidence type="ECO:0000313" key="4">
    <source>
        <dbReference type="Proteomes" id="UP000743370"/>
    </source>
</evidence>
<dbReference type="PANTHER" id="PTHR33223:SF10">
    <property type="entry name" value="AMINOTRANSFERASE-LIKE PLANT MOBILE DOMAIN-CONTAINING PROTEIN"/>
    <property type="match status" value="1"/>
</dbReference>
<dbReference type="InterPro" id="IPR005162">
    <property type="entry name" value="Retrotrans_gag_dom"/>
</dbReference>
<evidence type="ECO:0000259" key="2">
    <source>
        <dbReference type="Pfam" id="PF03732"/>
    </source>
</evidence>
<evidence type="ECO:0000313" key="3">
    <source>
        <dbReference type="EMBL" id="KAG2394357.1"/>
    </source>
</evidence>
<dbReference type="EMBL" id="JABFOF010000006">
    <property type="protein sequence ID" value="KAG2394357.1"/>
    <property type="molecule type" value="Genomic_DNA"/>
</dbReference>
<dbReference type="Proteomes" id="UP000743370">
    <property type="component" value="Unassembled WGS sequence"/>
</dbReference>
<comment type="caution">
    <text evidence="3">The sequence shown here is derived from an EMBL/GenBank/DDBJ whole genome shotgun (WGS) entry which is preliminary data.</text>
</comment>
<dbReference type="PANTHER" id="PTHR33223">
    <property type="entry name" value="CCHC-TYPE DOMAIN-CONTAINING PROTEIN"/>
    <property type="match status" value="1"/>
</dbReference>
<evidence type="ECO:0000256" key="1">
    <source>
        <dbReference type="SAM" id="MobiDB-lite"/>
    </source>
</evidence>
<feature type="compositionally biased region" description="Basic and acidic residues" evidence="1">
    <location>
        <begin position="280"/>
        <end position="297"/>
    </location>
</feature>
<accession>A0A8T0K3U5</accession>
<protein>
    <recommendedName>
        <fullName evidence="2">Retrotransposon gag domain-containing protein</fullName>
    </recommendedName>
</protein>
<reference evidence="3 4" key="1">
    <citation type="submission" date="2020-05" db="EMBL/GenBank/DDBJ databases">
        <title>Vigna angularis (adzuki bean) Var. LongXiaoDou No. 4 denovo assembly.</title>
        <authorList>
            <person name="Xiang H."/>
        </authorList>
    </citation>
    <scope>NUCLEOTIDE SEQUENCE [LARGE SCALE GENOMIC DNA]</scope>
    <source>
        <tissue evidence="3">Leaf</tissue>
    </source>
</reference>
<gene>
    <name evidence="3" type="ORF">HKW66_Vig0182650</name>
</gene>
<feature type="domain" description="Retrotransposon gag" evidence="2">
    <location>
        <begin position="42"/>
        <end position="125"/>
    </location>
</feature>